<name>A0A6A4YWW1_9STRA</name>
<sequence length="1013" mass="111997">MIAPSKAPLQSHLPKSVSTFERLEVCGGVLYIFWTISLSVWFLALLEPSLSNNHYWPHYNLSGYGGLLIDLVNLKLTTARNGSVDLTASDLVMHKTYSQSLVPLTFHPAYARHVLFTELNTLTRAIYDLRNATVAYKVYAQYCWLDLDRRWDVAHTAGRSARCAKYYTDNAANYIETLVRNTDWSSFMALASDMWYVAFVVELQQTDEGLKWLADRPVDSLRLGVDDEVAYLMSRGVTRYDLQWQNNVVVGMSESITVVNALSIHQTMTIKASSSVSGVWTSVLLFWNFHNDLYMCEYNNVSLIRSGDNSCDTRGLSIAGMLGLQDSTGDYVGQPGVFYYSIGPFVSVDAFVVAVPQPLMEMSSAFQSTLYQSLWSNQSILDMFEPVQAISLTPMPPTFADPGLTFYGGNVLCLSNAPTSFPQTMISFDDACATQSQFTIVASNEAMLFALLVSGATQVSSICAFQSTRGCIEPLTHAQLALAHISLLDDVKSMMISVSIPPLQFVQYAQDDLANWLLLQQPLLTADPAWSFFGWLAIYDWIQGTREVLRLEGDVATLVLISEAYPNVALARVSDSSASTGDSSVVHYLLIYVTLTLGLVACLVFVFVISESLAIAGRNLFVFNRVAGFIWIGRPLLLLRGLTASLLLSTCQVQLITERGGYSKFKLQPRSIFATMVVVGESTWLTYVFTDVLLLWTGPAKYIAPLAASGLAWGIVLVVDTASPIAFTATLNRQCNAQDTNAVLVCHSGVVQVGQWDRLVWLVLVHSICTLLVFLFGVGLSRRRTVAHQTSLMLHRSAQAFLQSQRPNDRDAWHLDSVACALCGLIPWTCRGQSYTFDIKLWVVVQEIKVASRVGSVISFRKATFGTSTRNVSGLQMAKKIVPAETGTNETALKLTNRCEWWSRLKVLAGLGYIVLSAVGSVSYIVLSTVNFANDFYWASFNMTGHHVAIADWFNEQVSLGRNLSLIQLDEPGWSWMDVDLSNPAGQILSSAYVPPRVQFETLQALPPIIIGL</sequence>
<protein>
    <submittedName>
        <fullName evidence="2">Uncharacterized protein</fullName>
    </submittedName>
</protein>
<accession>A0A6A4YWW1</accession>
<evidence type="ECO:0000313" key="2">
    <source>
        <dbReference type="EMBL" id="KAF0700933.1"/>
    </source>
</evidence>
<dbReference type="OrthoDB" id="10665822at2759"/>
<organism evidence="2">
    <name type="scientific">Aphanomyces stellatus</name>
    <dbReference type="NCBI Taxonomy" id="120398"/>
    <lineage>
        <taxon>Eukaryota</taxon>
        <taxon>Sar</taxon>
        <taxon>Stramenopiles</taxon>
        <taxon>Oomycota</taxon>
        <taxon>Saprolegniomycetes</taxon>
        <taxon>Saprolegniales</taxon>
        <taxon>Verrucalvaceae</taxon>
        <taxon>Aphanomyces</taxon>
    </lineage>
</organism>
<proteinExistence type="predicted"/>
<keyword evidence="1" id="KW-1133">Transmembrane helix</keyword>
<keyword evidence="1" id="KW-0812">Transmembrane</keyword>
<feature type="transmembrane region" description="Helical" evidence="1">
    <location>
        <begin position="589"/>
        <end position="609"/>
    </location>
</feature>
<reference evidence="2" key="1">
    <citation type="submission" date="2019-06" db="EMBL/GenBank/DDBJ databases">
        <title>Genomics analysis of Aphanomyces spp. identifies a new class of oomycete effector associated with host adaptation.</title>
        <authorList>
            <person name="Gaulin E."/>
        </authorList>
    </citation>
    <scope>NUCLEOTIDE SEQUENCE</scope>
    <source>
        <strain evidence="2">CBS 578.67</strain>
    </source>
</reference>
<gene>
    <name evidence="2" type="ORF">As57867_008511</name>
</gene>
<feature type="transmembrane region" description="Helical" evidence="1">
    <location>
        <begin position="907"/>
        <end position="927"/>
    </location>
</feature>
<evidence type="ECO:0000256" key="1">
    <source>
        <dbReference type="SAM" id="Phobius"/>
    </source>
</evidence>
<comment type="caution">
    <text evidence="2">The sequence shown here is derived from an EMBL/GenBank/DDBJ whole genome shotgun (WGS) entry which is preliminary data.</text>
</comment>
<keyword evidence="1" id="KW-0472">Membrane</keyword>
<dbReference type="AlphaFoldDB" id="A0A6A4YWW1"/>
<dbReference type="EMBL" id="VJMH01005105">
    <property type="protein sequence ID" value="KAF0700933.1"/>
    <property type="molecule type" value="Genomic_DNA"/>
</dbReference>
<feature type="non-terminal residue" evidence="2">
    <location>
        <position position="1013"/>
    </location>
</feature>
<feature type="transmembrane region" description="Helical" evidence="1">
    <location>
        <begin position="672"/>
        <end position="696"/>
    </location>
</feature>
<feature type="transmembrane region" description="Helical" evidence="1">
    <location>
        <begin position="759"/>
        <end position="780"/>
    </location>
</feature>